<dbReference type="Proteomes" id="UP000800040">
    <property type="component" value="Unassembled WGS sequence"/>
</dbReference>
<accession>A0A6A5KS32</accession>
<dbReference type="Gene3D" id="4.10.240.10">
    <property type="entry name" value="Zn(2)-C6 fungal-type DNA-binding domain"/>
    <property type="match status" value="1"/>
</dbReference>
<evidence type="ECO:0000313" key="5">
    <source>
        <dbReference type="Proteomes" id="UP000800040"/>
    </source>
</evidence>
<feature type="compositionally biased region" description="Basic and acidic residues" evidence="2">
    <location>
        <begin position="52"/>
        <end position="61"/>
    </location>
</feature>
<keyword evidence="5" id="KW-1185">Reference proteome</keyword>
<dbReference type="AlphaFoldDB" id="A0A6A5KS32"/>
<dbReference type="Pfam" id="PF00172">
    <property type="entry name" value="Zn_clus"/>
    <property type="match status" value="1"/>
</dbReference>
<dbReference type="InterPro" id="IPR036864">
    <property type="entry name" value="Zn2-C6_fun-type_DNA-bd_sf"/>
</dbReference>
<dbReference type="GO" id="GO:0000981">
    <property type="term" value="F:DNA-binding transcription factor activity, RNA polymerase II-specific"/>
    <property type="evidence" value="ECO:0007669"/>
    <property type="project" value="InterPro"/>
</dbReference>
<evidence type="ECO:0000256" key="1">
    <source>
        <dbReference type="ARBA" id="ARBA00023242"/>
    </source>
</evidence>
<gene>
    <name evidence="4" type="ORF">BDW02DRAFT_564570</name>
</gene>
<evidence type="ECO:0000256" key="2">
    <source>
        <dbReference type="SAM" id="MobiDB-lite"/>
    </source>
</evidence>
<keyword evidence="1" id="KW-0539">Nucleus</keyword>
<dbReference type="CDD" id="cd00067">
    <property type="entry name" value="GAL4"/>
    <property type="match status" value="1"/>
</dbReference>
<feature type="region of interest" description="Disordered" evidence="2">
    <location>
        <begin position="51"/>
        <end position="72"/>
    </location>
</feature>
<name>A0A6A5KS32_9PLEO</name>
<feature type="domain" description="Zn(2)-C6 fungal-type" evidence="3">
    <location>
        <begin position="6"/>
        <end position="44"/>
    </location>
</feature>
<dbReference type="PROSITE" id="PS50048">
    <property type="entry name" value="ZN2_CY6_FUNGAL_2"/>
    <property type="match status" value="1"/>
</dbReference>
<dbReference type="OrthoDB" id="4222821at2759"/>
<reference evidence="4" key="1">
    <citation type="submission" date="2020-01" db="EMBL/GenBank/DDBJ databases">
        <authorList>
            <consortium name="DOE Joint Genome Institute"/>
            <person name="Haridas S."/>
            <person name="Albert R."/>
            <person name="Binder M."/>
            <person name="Bloem J."/>
            <person name="Labutti K."/>
            <person name="Salamov A."/>
            <person name="Andreopoulos B."/>
            <person name="Baker S.E."/>
            <person name="Barry K."/>
            <person name="Bills G."/>
            <person name="Bluhm B.H."/>
            <person name="Cannon C."/>
            <person name="Castanera R."/>
            <person name="Culley D.E."/>
            <person name="Daum C."/>
            <person name="Ezra D."/>
            <person name="Gonzalez J.B."/>
            <person name="Henrissat B."/>
            <person name="Kuo A."/>
            <person name="Liang C."/>
            <person name="Lipzen A."/>
            <person name="Lutzoni F."/>
            <person name="Magnuson J."/>
            <person name="Mondo S."/>
            <person name="Nolan M."/>
            <person name="Ohm R."/>
            <person name="Pangilinan J."/>
            <person name="Park H.-J."/>
            <person name="Ramirez L."/>
            <person name="Alfaro M."/>
            <person name="Sun H."/>
            <person name="Tritt A."/>
            <person name="Yoshinaga Y."/>
            <person name="Zwiers L.-H."/>
            <person name="Turgeon B.G."/>
            <person name="Goodwin S.B."/>
            <person name="Spatafora J.W."/>
            <person name="Crous P.W."/>
            <person name="Grigoriev I.V."/>
        </authorList>
    </citation>
    <scope>NUCLEOTIDE SEQUENCE</scope>
    <source>
        <strain evidence="4">P77</strain>
    </source>
</reference>
<organism evidence="4 5">
    <name type="scientific">Decorospora gaudefroyi</name>
    <dbReference type="NCBI Taxonomy" id="184978"/>
    <lineage>
        <taxon>Eukaryota</taxon>
        <taxon>Fungi</taxon>
        <taxon>Dikarya</taxon>
        <taxon>Ascomycota</taxon>
        <taxon>Pezizomycotina</taxon>
        <taxon>Dothideomycetes</taxon>
        <taxon>Pleosporomycetidae</taxon>
        <taxon>Pleosporales</taxon>
        <taxon>Pleosporineae</taxon>
        <taxon>Pleosporaceae</taxon>
        <taxon>Decorospora</taxon>
    </lineage>
</organism>
<evidence type="ECO:0000259" key="3">
    <source>
        <dbReference type="PROSITE" id="PS50048"/>
    </source>
</evidence>
<proteinExistence type="predicted"/>
<dbReference type="EMBL" id="ML975248">
    <property type="protein sequence ID" value="KAF1838970.1"/>
    <property type="molecule type" value="Genomic_DNA"/>
</dbReference>
<dbReference type="SMART" id="SM00066">
    <property type="entry name" value="GAL4"/>
    <property type="match status" value="1"/>
</dbReference>
<dbReference type="InterPro" id="IPR001138">
    <property type="entry name" value="Zn2Cys6_DnaBD"/>
</dbReference>
<protein>
    <recommendedName>
        <fullName evidence="3">Zn(2)-C6 fungal-type domain-containing protein</fullName>
    </recommendedName>
</protein>
<dbReference type="SUPFAM" id="SSF57701">
    <property type="entry name" value="Zn2/Cys6 DNA-binding domain"/>
    <property type="match status" value="1"/>
</dbReference>
<sequence>MSHRQSCNRCRQQKVRCLREEFASLTQPLSPCQRCAKAGVACVYSLRQRTRRSTEDRRGAHTEPITGGFGHGSEAFSRSGPLSPDFHNLTASFPNVDESHVPDLDVWDSNNLEIFSPIPSLPLAIPIMPDTPQDRDVRATGISDHEDPADVLTSQVTNLSQRTMRATRGLARPGCAPLTVSSPQVDEAFNGTNSLIRILKNIAITPDASNGRSELTEGLVFLTLASHQHLLALFRAICDSIHRCLESALLLGTEQQHRGLQGDGSPSVAQFVMVLQLLIHLINRIERGLFQSKVSSEISGPVTPITPSTHVSPPLFEVDGGIDVRGLPALAHALVRAIPDQHIHLRHTVQELQTRIECSSFH</sequence>
<evidence type="ECO:0000313" key="4">
    <source>
        <dbReference type="EMBL" id="KAF1838970.1"/>
    </source>
</evidence>
<dbReference type="GO" id="GO:0008270">
    <property type="term" value="F:zinc ion binding"/>
    <property type="evidence" value="ECO:0007669"/>
    <property type="project" value="InterPro"/>
</dbReference>